<reference evidence="1 2" key="1">
    <citation type="submission" date="2016-10" db="EMBL/GenBank/DDBJ databases">
        <title>The genome sequence of Colletotrichum fioriniae PJ7.</title>
        <authorList>
            <person name="Baroncelli R."/>
        </authorList>
    </citation>
    <scope>NUCLEOTIDE SEQUENCE [LARGE SCALE GENOMIC DNA]</scope>
    <source>
        <strain evidence="1 2">IMI 309622</strain>
    </source>
</reference>
<comment type="caution">
    <text evidence="1">The sequence shown here is derived from an EMBL/GenBank/DDBJ whole genome shotgun (WGS) entry which is preliminary data.</text>
</comment>
<dbReference type="GeneID" id="85348160"/>
<gene>
    <name evidence="1" type="ORF">CCOS01_16477</name>
</gene>
<organism evidence="1 2">
    <name type="scientific">Colletotrichum costaricense</name>
    <dbReference type="NCBI Taxonomy" id="1209916"/>
    <lineage>
        <taxon>Eukaryota</taxon>
        <taxon>Fungi</taxon>
        <taxon>Dikarya</taxon>
        <taxon>Ascomycota</taxon>
        <taxon>Pezizomycotina</taxon>
        <taxon>Sordariomycetes</taxon>
        <taxon>Hypocreomycetidae</taxon>
        <taxon>Glomerellales</taxon>
        <taxon>Glomerellaceae</taxon>
        <taxon>Colletotrichum</taxon>
        <taxon>Colletotrichum acutatum species complex</taxon>
    </lineage>
</organism>
<dbReference type="Proteomes" id="UP001240678">
    <property type="component" value="Unassembled WGS sequence"/>
</dbReference>
<sequence length="53" mass="6166">SCHGAVETQVFKPPHDRRASLCFFDFFCRGLRRIESMRTRRSLVKEDHVSQGA</sequence>
<evidence type="ECO:0000313" key="2">
    <source>
        <dbReference type="Proteomes" id="UP001240678"/>
    </source>
</evidence>
<dbReference type="RefSeq" id="XP_060304749.1">
    <property type="nucleotide sequence ID" value="XM_060464613.1"/>
</dbReference>
<proteinExistence type="predicted"/>
<protein>
    <submittedName>
        <fullName evidence="1">Uncharacterized protein</fullName>
    </submittedName>
</protein>
<accession>A0AAI9YFK0</accession>
<name>A0AAI9YFK0_9PEZI</name>
<dbReference type="EMBL" id="MOOE01000031">
    <property type="protein sequence ID" value="KAK1506425.1"/>
    <property type="molecule type" value="Genomic_DNA"/>
</dbReference>
<dbReference type="AlphaFoldDB" id="A0AAI9YFK0"/>
<feature type="non-terminal residue" evidence="1">
    <location>
        <position position="1"/>
    </location>
</feature>
<keyword evidence="2" id="KW-1185">Reference proteome</keyword>
<evidence type="ECO:0000313" key="1">
    <source>
        <dbReference type="EMBL" id="KAK1506425.1"/>
    </source>
</evidence>